<dbReference type="EMBL" id="KK852759">
    <property type="protein sequence ID" value="KDR17043.1"/>
    <property type="molecule type" value="Genomic_DNA"/>
</dbReference>
<sequence length="797" mass="89405">GVIFSVSYDAASQYICSTSDDRSVRLWSVDLQLSDGSNRVTQWKEAKITLLRSMYGHTARVWRNIMVDDVIISVGEDSCLCVWSVDGSLQKYWKTHQGASVWSVDCSKEKNLIVTGGADGGISLWPLHTDRAVPNLLAFHEHLYGQEFTSVKGHNQNFPRRIGLTSKNNIVAITGNGCLLYCTLLDSGQGNWKVIHQDEKLASYCLLEMSPCRQYVALGSMDGYILVFKEDCSSVQGKYLILSDEEKAVTGRIFSLRWLSSDNLLSCGPHGLLEMWKLGFSHQMKKVAEFELPRSKEQWISAAALREKFLVCGDRNGSIHLFEVSDDQSCSVQFPSQSFYKIHGHLGVSSLTWYGNYLYSTGRDGALRCYMMLENESRLECLNADKLQIDWPAATSLSAFGLLVLGFRAVNFVVWSHTERRTLLTVPCGGGHRSWDWIFEGHTFRLIYLKDKMVHMYTCMMDEFVKPVIQNGFHSKHITCVRQVLLKDKANINHSLLLSASEDTTIRLAVISHSNVPQTLTVLQSHISSVRTLAVCQLHDSVLVFSGGGRAQLKVWKLVIHATQEFIPIVKCQELTSHMLRDPSKRNKKPWLSVERTVDPETRYMDLCAVALQLRDTDQRGTAVLLAAGCSDGFLRIFGFYTLCSELRLLGKYSFHDRCILKVSLIQTENFRHIALTMATDGKVALWDLTTCVEELVGSEHSNSSSAVSADNGNNGQVVADSHRPFSFVKIHQSGINSFDWLQLQGDKYLLATGGDDRALVLSLIQIISPTLQENMQAEVVLQWRDNCAHASQITGE</sequence>
<evidence type="ECO:0000256" key="8">
    <source>
        <dbReference type="PROSITE-ProRule" id="PRU00221"/>
    </source>
</evidence>
<dbReference type="InterPro" id="IPR015943">
    <property type="entry name" value="WD40/YVTN_repeat-like_dom_sf"/>
</dbReference>
<accession>A0A067R4E2</accession>
<dbReference type="PROSITE" id="PS50082">
    <property type="entry name" value="WD_REPEATS_2"/>
    <property type="match status" value="2"/>
</dbReference>
<evidence type="ECO:0000256" key="5">
    <source>
        <dbReference type="ARBA" id="ARBA00022737"/>
    </source>
</evidence>
<dbReference type="PANTHER" id="PTHR14344">
    <property type="entry name" value="WD REPEAT PROTEIN"/>
    <property type="match status" value="1"/>
</dbReference>
<keyword evidence="2" id="KW-0963">Cytoplasm</keyword>
<dbReference type="GO" id="GO:0030488">
    <property type="term" value="P:tRNA methylation"/>
    <property type="evidence" value="ECO:0007669"/>
    <property type="project" value="TreeGrafter"/>
</dbReference>
<evidence type="ECO:0000256" key="3">
    <source>
        <dbReference type="ARBA" id="ARBA00022574"/>
    </source>
</evidence>
<name>A0A067R4E2_ZOONE</name>
<keyword evidence="4" id="KW-0819">tRNA processing</keyword>
<feature type="non-terminal residue" evidence="9">
    <location>
        <position position="1"/>
    </location>
</feature>
<feature type="repeat" description="WD" evidence="8">
    <location>
        <begin position="1"/>
        <end position="30"/>
    </location>
</feature>
<organism evidence="9 10">
    <name type="scientific">Zootermopsis nevadensis</name>
    <name type="common">Dampwood termite</name>
    <dbReference type="NCBI Taxonomy" id="136037"/>
    <lineage>
        <taxon>Eukaryota</taxon>
        <taxon>Metazoa</taxon>
        <taxon>Ecdysozoa</taxon>
        <taxon>Arthropoda</taxon>
        <taxon>Hexapoda</taxon>
        <taxon>Insecta</taxon>
        <taxon>Pterygota</taxon>
        <taxon>Neoptera</taxon>
        <taxon>Polyneoptera</taxon>
        <taxon>Dictyoptera</taxon>
        <taxon>Blattodea</taxon>
        <taxon>Blattoidea</taxon>
        <taxon>Termitoidae</taxon>
        <taxon>Termopsidae</taxon>
        <taxon>Zootermopsis</taxon>
    </lineage>
</organism>
<reference evidence="9 10" key="1">
    <citation type="journal article" date="2014" name="Nat. Commun.">
        <title>Molecular traces of alternative social organization in a termite genome.</title>
        <authorList>
            <person name="Terrapon N."/>
            <person name="Li C."/>
            <person name="Robertson H.M."/>
            <person name="Ji L."/>
            <person name="Meng X."/>
            <person name="Booth W."/>
            <person name="Chen Z."/>
            <person name="Childers C.P."/>
            <person name="Glastad K.M."/>
            <person name="Gokhale K."/>
            <person name="Gowin J."/>
            <person name="Gronenberg W."/>
            <person name="Hermansen R.A."/>
            <person name="Hu H."/>
            <person name="Hunt B.G."/>
            <person name="Huylmans A.K."/>
            <person name="Khalil S.M."/>
            <person name="Mitchell R.D."/>
            <person name="Munoz-Torres M.C."/>
            <person name="Mustard J.A."/>
            <person name="Pan H."/>
            <person name="Reese J.T."/>
            <person name="Scharf M.E."/>
            <person name="Sun F."/>
            <person name="Vogel H."/>
            <person name="Xiao J."/>
            <person name="Yang W."/>
            <person name="Yang Z."/>
            <person name="Yang Z."/>
            <person name="Zhou J."/>
            <person name="Zhu J."/>
            <person name="Brent C.S."/>
            <person name="Elsik C.G."/>
            <person name="Goodisman M.A."/>
            <person name="Liberles D.A."/>
            <person name="Roe R.M."/>
            <person name="Vargo E.L."/>
            <person name="Vilcinskas A."/>
            <person name="Wang J."/>
            <person name="Bornberg-Bauer E."/>
            <person name="Korb J."/>
            <person name="Zhang G."/>
            <person name="Liebig J."/>
        </authorList>
    </citation>
    <scope>NUCLEOTIDE SEQUENCE [LARGE SCALE GENOMIC DNA]</scope>
    <source>
        <tissue evidence="9">Whole organism</tissue>
    </source>
</reference>
<comment type="subcellular location">
    <subcellularLocation>
        <location evidence="1">Cytoplasm</location>
    </subcellularLocation>
</comment>
<dbReference type="OMA" id="GGAHRQW"/>
<dbReference type="FunCoup" id="A0A067R4E2">
    <property type="interactions" value="946"/>
</dbReference>
<dbReference type="GO" id="GO:0005737">
    <property type="term" value="C:cytoplasm"/>
    <property type="evidence" value="ECO:0007669"/>
    <property type="project" value="UniProtKB-SubCell"/>
</dbReference>
<dbReference type="PROSITE" id="PS50294">
    <property type="entry name" value="WD_REPEATS_REGION"/>
    <property type="match status" value="1"/>
</dbReference>
<gene>
    <name evidence="9" type="ORF">L798_09044</name>
</gene>
<dbReference type="InterPro" id="IPR001680">
    <property type="entry name" value="WD40_rpt"/>
</dbReference>
<dbReference type="Proteomes" id="UP000027135">
    <property type="component" value="Unassembled WGS sequence"/>
</dbReference>
<dbReference type="InParanoid" id="A0A067R4E2"/>
<evidence type="ECO:0000256" key="7">
    <source>
        <dbReference type="ARBA" id="ARBA00040154"/>
    </source>
</evidence>
<keyword evidence="10" id="KW-1185">Reference proteome</keyword>
<protein>
    <recommendedName>
        <fullName evidence="7">tRNA (34-2'-O)-methyltransferase regulator WDR6</fullName>
    </recommendedName>
</protein>
<dbReference type="InterPro" id="IPR036322">
    <property type="entry name" value="WD40_repeat_dom_sf"/>
</dbReference>
<proteinExistence type="inferred from homology"/>
<feature type="repeat" description="WD" evidence="8">
    <location>
        <begin position="94"/>
        <end position="135"/>
    </location>
</feature>
<keyword evidence="5" id="KW-0677">Repeat</keyword>
<evidence type="ECO:0000256" key="4">
    <source>
        <dbReference type="ARBA" id="ARBA00022694"/>
    </source>
</evidence>
<dbReference type="InterPro" id="IPR051973">
    <property type="entry name" value="tRNA_Anticodon_Mtase-Reg"/>
</dbReference>
<dbReference type="SMART" id="SM00320">
    <property type="entry name" value="WD40"/>
    <property type="match status" value="9"/>
</dbReference>
<dbReference type="Gene3D" id="2.130.10.10">
    <property type="entry name" value="YVTN repeat-like/Quinoprotein amine dehydrogenase"/>
    <property type="match status" value="4"/>
</dbReference>
<evidence type="ECO:0000256" key="6">
    <source>
        <dbReference type="ARBA" id="ARBA00038255"/>
    </source>
</evidence>
<dbReference type="SUPFAM" id="SSF50978">
    <property type="entry name" value="WD40 repeat-like"/>
    <property type="match status" value="2"/>
</dbReference>
<dbReference type="PANTHER" id="PTHR14344:SF3">
    <property type="entry name" value="WD REPEAT-CONTAINING PROTEIN 6"/>
    <property type="match status" value="1"/>
</dbReference>
<dbReference type="AlphaFoldDB" id="A0A067R4E2"/>
<keyword evidence="3 8" id="KW-0853">WD repeat</keyword>
<dbReference type="STRING" id="136037.A0A067R4E2"/>
<evidence type="ECO:0000313" key="9">
    <source>
        <dbReference type="EMBL" id="KDR17043.1"/>
    </source>
</evidence>
<comment type="similarity">
    <text evidence="6">Belongs to the WD repeat WDR6 family.</text>
</comment>
<dbReference type="Pfam" id="PF00400">
    <property type="entry name" value="WD40"/>
    <property type="match status" value="2"/>
</dbReference>
<evidence type="ECO:0000256" key="2">
    <source>
        <dbReference type="ARBA" id="ARBA00022490"/>
    </source>
</evidence>
<evidence type="ECO:0000313" key="10">
    <source>
        <dbReference type="Proteomes" id="UP000027135"/>
    </source>
</evidence>
<evidence type="ECO:0000256" key="1">
    <source>
        <dbReference type="ARBA" id="ARBA00004496"/>
    </source>
</evidence>
<dbReference type="eggNOG" id="KOG0974">
    <property type="taxonomic scope" value="Eukaryota"/>
</dbReference>